<protein>
    <submittedName>
        <fullName evidence="1">Uncharacterized protein</fullName>
    </submittedName>
</protein>
<dbReference type="EMBL" id="CP036299">
    <property type="protein sequence ID" value="QDV29462.1"/>
    <property type="molecule type" value="Genomic_DNA"/>
</dbReference>
<gene>
    <name evidence="1" type="ORF">Spb1_13680</name>
</gene>
<dbReference type="Proteomes" id="UP000315349">
    <property type="component" value="Chromosome"/>
</dbReference>
<dbReference type="AlphaFoldDB" id="A0A518GLD0"/>
<name>A0A518GLD0_9PLAN</name>
<evidence type="ECO:0000313" key="1">
    <source>
        <dbReference type="EMBL" id="QDV29462.1"/>
    </source>
</evidence>
<keyword evidence="2" id="KW-1185">Reference proteome</keyword>
<organism evidence="1 2">
    <name type="scientific">Planctopirus ephydatiae</name>
    <dbReference type="NCBI Taxonomy" id="2528019"/>
    <lineage>
        <taxon>Bacteria</taxon>
        <taxon>Pseudomonadati</taxon>
        <taxon>Planctomycetota</taxon>
        <taxon>Planctomycetia</taxon>
        <taxon>Planctomycetales</taxon>
        <taxon>Planctomycetaceae</taxon>
        <taxon>Planctopirus</taxon>
    </lineage>
</organism>
<evidence type="ECO:0000313" key="2">
    <source>
        <dbReference type="Proteomes" id="UP000315349"/>
    </source>
</evidence>
<reference evidence="1 2" key="1">
    <citation type="submission" date="2019-02" db="EMBL/GenBank/DDBJ databases">
        <title>Deep-cultivation of Planctomycetes and their phenomic and genomic characterization uncovers novel biology.</title>
        <authorList>
            <person name="Wiegand S."/>
            <person name="Jogler M."/>
            <person name="Boedeker C."/>
            <person name="Pinto D."/>
            <person name="Vollmers J."/>
            <person name="Rivas-Marin E."/>
            <person name="Kohn T."/>
            <person name="Peeters S.H."/>
            <person name="Heuer A."/>
            <person name="Rast P."/>
            <person name="Oberbeckmann S."/>
            <person name="Bunk B."/>
            <person name="Jeske O."/>
            <person name="Meyerdierks A."/>
            <person name="Storesund J.E."/>
            <person name="Kallscheuer N."/>
            <person name="Luecker S."/>
            <person name="Lage O.M."/>
            <person name="Pohl T."/>
            <person name="Merkel B.J."/>
            <person name="Hornburger P."/>
            <person name="Mueller R.-W."/>
            <person name="Bruemmer F."/>
            <person name="Labrenz M."/>
            <person name="Spormann A.M."/>
            <person name="Op den Camp H."/>
            <person name="Overmann J."/>
            <person name="Amann R."/>
            <person name="Jetten M.S.M."/>
            <person name="Mascher T."/>
            <person name="Medema M.H."/>
            <person name="Devos D.P."/>
            <person name="Kaster A.-K."/>
            <person name="Ovreas L."/>
            <person name="Rohde M."/>
            <person name="Galperin M.Y."/>
            <person name="Jogler C."/>
        </authorList>
    </citation>
    <scope>NUCLEOTIDE SEQUENCE [LARGE SCALE GENOMIC DNA]</scope>
    <source>
        <strain evidence="1 2">Spb1</strain>
    </source>
</reference>
<proteinExistence type="predicted"/>
<sequence>MTKLAQALPDFTEELSQGIASLGYKNLASSVYAIEVVERCKCDEPGCVTFFSVAKLSAPRPETCKRVVAPARGVTCIQYFGRQIKWVEVLGRPEDRQKLDKHESQLAGIDPANQALSTEPRIGRL</sequence>
<dbReference type="KEGG" id="peh:Spb1_13680"/>
<accession>A0A518GLD0</accession>